<organism evidence="1 2">
    <name type="scientific">Campylobacter sputorum subsp. sputorum</name>
    <dbReference type="NCBI Taxonomy" id="32024"/>
    <lineage>
        <taxon>Bacteria</taxon>
        <taxon>Pseudomonadati</taxon>
        <taxon>Campylobacterota</taxon>
        <taxon>Epsilonproteobacteria</taxon>
        <taxon>Campylobacterales</taxon>
        <taxon>Campylobacteraceae</taxon>
        <taxon>Campylobacter</taxon>
    </lineage>
</organism>
<dbReference type="STRING" id="32024.GCA_000788295_01048"/>
<dbReference type="Pfam" id="PF12118">
    <property type="entry name" value="SprA-related"/>
    <property type="match status" value="1"/>
</dbReference>
<gene>
    <name evidence="1" type="ORF">NCTC12475_00626</name>
</gene>
<dbReference type="RefSeq" id="WP_170228714.1">
    <property type="nucleotide sequence ID" value="NZ_CP043427.1"/>
</dbReference>
<evidence type="ECO:0000313" key="1">
    <source>
        <dbReference type="EMBL" id="SUX10431.1"/>
    </source>
</evidence>
<dbReference type="Proteomes" id="UP000254920">
    <property type="component" value="Unassembled WGS sequence"/>
</dbReference>
<proteinExistence type="predicted"/>
<keyword evidence="2" id="KW-1185">Reference proteome</keyword>
<dbReference type="InterPro" id="IPR021973">
    <property type="entry name" value="SprA-related"/>
</dbReference>
<accession>A0A381DIX6</accession>
<name>A0A381DIX6_9BACT</name>
<dbReference type="EMBL" id="UFVD01000001">
    <property type="protein sequence ID" value="SUX10431.1"/>
    <property type="molecule type" value="Genomic_DNA"/>
</dbReference>
<dbReference type="AlphaFoldDB" id="A0A381DIX6"/>
<sequence>MQIYTSFTPNNPYENNYNKNKNELSQEEKLQVAKLQKRDSEVKAHEAAHLASGAGLIRGLNYSYEKGPDGKQYAVGGEVMLDTSKGKTPQETIQKSEQIKRAALAPSNPSSADLKIAANAEAMKNNAQSELRKELIDTKVKFSSKNPLKIYNDTEIPNILGLF</sequence>
<protein>
    <submittedName>
        <fullName evidence="1">SrpA-related protein</fullName>
    </submittedName>
</protein>
<evidence type="ECO:0000313" key="2">
    <source>
        <dbReference type="Proteomes" id="UP000254920"/>
    </source>
</evidence>
<reference evidence="1 2" key="1">
    <citation type="submission" date="2018-06" db="EMBL/GenBank/DDBJ databases">
        <authorList>
            <consortium name="Pathogen Informatics"/>
            <person name="Doyle S."/>
        </authorList>
    </citation>
    <scope>NUCLEOTIDE SEQUENCE [LARGE SCALE GENOMIC DNA]</scope>
    <source>
        <strain evidence="1 2">NCTC12475</strain>
    </source>
</reference>
<dbReference type="GeneID" id="93091066"/>